<accession>A0ABZ2I7G3</accession>
<dbReference type="Gene3D" id="3.30.240.20">
    <property type="entry name" value="bsu07140 like domains"/>
    <property type="match status" value="1"/>
</dbReference>
<keyword evidence="3" id="KW-1003">Cell membrane</keyword>
<dbReference type="Pfam" id="PF04239">
    <property type="entry name" value="DUF421"/>
    <property type="match status" value="1"/>
</dbReference>
<feature type="transmembrane region" description="Helical" evidence="7">
    <location>
        <begin position="28"/>
        <end position="46"/>
    </location>
</feature>
<evidence type="ECO:0000256" key="1">
    <source>
        <dbReference type="ARBA" id="ARBA00004651"/>
    </source>
</evidence>
<feature type="transmembrane region" description="Helical" evidence="7">
    <location>
        <begin position="58"/>
        <end position="77"/>
    </location>
</feature>
<comment type="subcellular location">
    <subcellularLocation>
        <location evidence="1">Cell membrane</location>
        <topology evidence="1">Multi-pass membrane protein</topology>
    </subcellularLocation>
</comment>
<dbReference type="EMBL" id="CP146369">
    <property type="protein sequence ID" value="WWT53533.1"/>
    <property type="molecule type" value="Genomic_DNA"/>
</dbReference>
<reference evidence="9 10" key="1">
    <citation type="submission" date="2024-02" db="EMBL/GenBank/DDBJ databases">
        <title>Distribution and functional of Brevundimonas-related endobacteria within Verticillium dahliae.</title>
        <authorList>
            <person name="Zeng H."/>
        </authorList>
    </citation>
    <scope>NUCLEOTIDE SEQUENCE [LARGE SCALE GENOMIC DNA]</scope>
    <source>
        <strain evidence="9 10">TRM 44200</strain>
    </source>
</reference>
<keyword evidence="4 7" id="KW-0812">Transmembrane</keyword>
<evidence type="ECO:0000256" key="4">
    <source>
        <dbReference type="ARBA" id="ARBA00022692"/>
    </source>
</evidence>
<keyword evidence="10" id="KW-1185">Reference proteome</keyword>
<keyword evidence="5 7" id="KW-1133">Transmembrane helix</keyword>
<feature type="transmembrane region" description="Helical" evidence="7">
    <location>
        <begin position="89"/>
        <end position="106"/>
    </location>
</feature>
<dbReference type="InterPro" id="IPR023090">
    <property type="entry name" value="UPF0702_alpha/beta_dom_sf"/>
</dbReference>
<comment type="similarity">
    <text evidence="2">Belongs to the UPF0702 family.</text>
</comment>
<feature type="transmembrane region" description="Helical" evidence="7">
    <location>
        <begin position="112"/>
        <end position="132"/>
    </location>
</feature>
<evidence type="ECO:0000256" key="2">
    <source>
        <dbReference type="ARBA" id="ARBA00006448"/>
    </source>
</evidence>
<evidence type="ECO:0000256" key="7">
    <source>
        <dbReference type="SAM" id="Phobius"/>
    </source>
</evidence>
<dbReference type="PANTHER" id="PTHR34582">
    <property type="entry name" value="UPF0702 TRANSMEMBRANE PROTEIN YCAP"/>
    <property type="match status" value="1"/>
</dbReference>
<dbReference type="RefSeq" id="WP_338575348.1">
    <property type="nucleotide sequence ID" value="NZ_CP146369.1"/>
</dbReference>
<dbReference type="Proteomes" id="UP001363460">
    <property type="component" value="Chromosome"/>
</dbReference>
<dbReference type="PANTHER" id="PTHR34582:SF6">
    <property type="entry name" value="UPF0702 TRANSMEMBRANE PROTEIN YCAP"/>
    <property type="match status" value="1"/>
</dbReference>
<evidence type="ECO:0000313" key="10">
    <source>
        <dbReference type="Proteomes" id="UP001363460"/>
    </source>
</evidence>
<evidence type="ECO:0000259" key="8">
    <source>
        <dbReference type="Pfam" id="PF04239"/>
    </source>
</evidence>
<sequence>MKASPHLADLSALPKLATVPPKIRLRKVEALGVTLIAAVVFLGAVGVIEPEERNGLDLIVRVTIIFVALTAGFRFLGKRELSQMSPFEIVTLLMIAEIVSPSLTAGDESIPGALVGAATLLFLTFIDSVMTYRLKWFQTVSEALPAIVINRGRLVEDALHKDRIRTDEILSEMRKAGIERLDMIKWGVLEPDGRLSFVRYDGEDTGAEEPLVS</sequence>
<evidence type="ECO:0000256" key="6">
    <source>
        <dbReference type="ARBA" id="ARBA00023136"/>
    </source>
</evidence>
<evidence type="ECO:0000256" key="3">
    <source>
        <dbReference type="ARBA" id="ARBA00022475"/>
    </source>
</evidence>
<proteinExistence type="inferred from homology"/>
<evidence type="ECO:0000313" key="9">
    <source>
        <dbReference type="EMBL" id="WWT53533.1"/>
    </source>
</evidence>
<feature type="domain" description="YetF C-terminal" evidence="8">
    <location>
        <begin position="135"/>
        <end position="212"/>
    </location>
</feature>
<organism evidence="9 10">
    <name type="scientific">Brevundimonas olei</name>
    <dbReference type="NCBI Taxonomy" id="657642"/>
    <lineage>
        <taxon>Bacteria</taxon>
        <taxon>Pseudomonadati</taxon>
        <taxon>Pseudomonadota</taxon>
        <taxon>Alphaproteobacteria</taxon>
        <taxon>Caulobacterales</taxon>
        <taxon>Caulobacteraceae</taxon>
        <taxon>Brevundimonas</taxon>
    </lineage>
</organism>
<dbReference type="InterPro" id="IPR007353">
    <property type="entry name" value="DUF421"/>
</dbReference>
<evidence type="ECO:0000256" key="5">
    <source>
        <dbReference type="ARBA" id="ARBA00022989"/>
    </source>
</evidence>
<keyword evidence="6 7" id="KW-0472">Membrane</keyword>
<gene>
    <name evidence="9" type="ORF">V8J38_09680</name>
</gene>
<protein>
    <submittedName>
        <fullName evidence="9">YetF domain-containing protein</fullName>
    </submittedName>
</protein>
<name>A0ABZ2I7G3_9CAUL</name>